<evidence type="ECO:0000256" key="1">
    <source>
        <dbReference type="SAM" id="MobiDB-lite"/>
    </source>
</evidence>
<dbReference type="InterPro" id="IPR002110">
    <property type="entry name" value="Ankyrin_rpt"/>
</dbReference>
<gene>
    <name evidence="2" type="ORF">SAMD00023353_12200070</name>
</gene>
<dbReference type="Pfam" id="PF12796">
    <property type="entry name" value="Ank_2"/>
    <property type="match status" value="1"/>
</dbReference>
<dbReference type="AlphaFoldDB" id="A0A1W2TXL1"/>
<evidence type="ECO:0000313" key="2">
    <source>
        <dbReference type="EMBL" id="GAP93438.2"/>
    </source>
</evidence>
<organism evidence="2">
    <name type="scientific">Rosellinia necatrix</name>
    <name type="common">White root-rot fungus</name>
    <dbReference type="NCBI Taxonomy" id="77044"/>
    <lineage>
        <taxon>Eukaryota</taxon>
        <taxon>Fungi</taxon>
        <taxon>Dikarya</taxon>
        <taxon>Ascomycota</taxon>
        <taxon>Pezizomycotina</taxon>
        <taxon>Sordariomycetes</taxon>
        <taxon>Xylariomycetidae</taxon>
        <taxon>Xylariales</taxon>
        <taxon>Xylariaceae</taxon>
        <taxon>Rosellinia</taxon>
    </lineage>
</organism>
<proteinExistence type="predicted"/>
<dbReference type="EMBL" id="DF977567">
    <property type="protein sequence ID" value="GAP93438.2"/>
    <property type="molecule type" value="Genomic_DNA"/>
</dbReference>
<reference evidence="2" key="1">
    <citation type="submission" date="2016-03" db="EMBL/GenBank/DDBJ databases">
        <title>Draft genome sequence of Rosellinia necatrix.</title>
        <authorList>
            <person name="Kanematsu S."/>
        </authorList>
    </citation>
    <scope>NUCLEOTIDE SEQUENCE [LARGE SCALE GENOMIC DNA]</scope>
    <source>
        <strain evidence="2">W97</strain>
    </source>
</reference>
<accession>A0A1W2TXL1</accession>
<keyword evidence="3" id="KW-1185">Reference proteome</keyword>
<dbReference type="STRING" id="77044.A0A1W2TXL1"/>
<dbReference type="SUPFAM" id="SSF48403">
    <property type="entry name" value="Ankyrin repeat"/>
    <property type="match status" value="1"/>
</dbReference>
<protein>
    <submittedName>
        <fullName evidence="2">Uncharacterized protein</fullName>
    </submittedName>
</protein>
<evidence type="ECO:0000313" key="3">
    <source>
        <dbReference type="Proteomes" id="UP000054516"/>
    </source>
</evidence>
<dbReference type="Proteomes" id="UP000054516">
    <property type="component" value="Unassembled WGS sequence"/>
</dbReference>
<sequence>MKIAKRLLQHGADVNLISQSDRMPPLIAIKNHTPEIVARLLRYDADKEVPDRSGATPVKLAQGSEQITALLREPQFLQGPMPVNREAPQKHSRLVTSARTSRDSRDRVIALLDQPMPVYPLLYRS</sequence>
<feature type="region of interest" description="Disordered" evidence="1">
    <location>
        <begin position="79"/>
        <end position="101"/>
    </location>
</feature>
<name>A0A1W2TXL1_ROSNE</name>
<dbReference type="InterPro" id="IPR036770">
    <property type="entry name" value="Ankyrin_rpt-contain_sf"/>
</dbReference>
<dbReference type="OrthoDB" id="4776238at2759"/>
<dbReference type="Gene3D" id="1.25.40.20">
    <property type="entry name" value="Ankyrin repeat-containing domain"/>
    <property type="match status" value="1"/>
</dbReference>